<organism evidence="9 10">
    <name type="scientific">Paenibacillus agaridevorans</name>
    <dbReference type="NCBI Taxonomy" id="171404"/>
    <lineage>
        <taxon>Bacteria</taxon>
        <taxon>Bacillati</taxon>
        <taxon>Bacillota</taxon>
        <taxon>Bacilli</taxon>
        <taxon>Bacillales</taxon>
        <taxon>Paenibacillaceae</taxon>
        <taxon>Paenibacillus</taxon>
    </lineage>
</organism>
<evidence type="ECO:0000256" key="1">
    <source>
        <dbReference type="ARBA" id="ARBA00004651"/>
    </source>
</evidence>
<dbReference type="Pfam" id="PF00528">
    <property type="entry name" value="BPD_transp_1"/>
    <property type="match status" value="1"/>
</dbReference>
<accession>A0A2R5F0S2</accession>
<dbReference type="InterPro" id="IPR051393">
    <property type="entry name" value="ABC_transporter_permease"/>
</dbReference>
<evidence type="ECO:0000259" key="8">
    <source>
        <dbReference type="PROSITE" id="PS50928"/>
    </source>
</evidence>
<protein>
    <submittedName>
        <fullName evidence="9">ABC transporter permease</fullName>
    </submittedName>
</protein>
<dbReference type="GO" id="GO:0055085">
    <property type="term" value="P:transmembrane transport"/>
    <property type="evidence" value="ECO:0007669"/>
    <property type="project" value="InterPro"/>
</dbReference>
<feature type="transmembrane region" description="Helical" evidence="7">
    <location>
        <begin position="267"/>
        <end position="292"/>
    </location>
</feature>
<dbReference type="EMBL" id="BDQX01000208">
    <property type="protein sequence ID" value="GBG09251.1"/>
    <property type="molecule type" value="Genomic_DNA"/>
</dbReference>
<dbReference type="AlphaFoldDB" id="A0A2R5F0S2"/>
<evidence type="ECO:0000256" key="7">
    <source>
        <dbReference type="RuleBase" id="RU363032"/>
    </source>
</evidence>
<feature type="transmembrane region" description="Helical" evidence="7">
    <location>
        <begin position="106"/>
        <end position="126"/>
    </location>
</feature>
<sequence>MDALNVLKVSKWTIAAFVLPCVLLYVGLVFVPILVSVYSAMLDWNGIGASTFVRLDNFKYMLTSDTVFWPAVGRTFLLAGFSMLIQLPLALFVSILISRYVRKPNFLVSSYFLPVILSVVVIGQLWKTIYNPGSMGGMINQILETIGLESWTHSWLTEPKIAIFAIIVVGLWQYLGYHILIQFTGVQNIPADIYEAAKIDGADGFKADRYITLPMIIPIFKISVVLSFIGSLQSFDLIMVMTGGGPGNATDVIASHMYKMSILSQKFGYGSAIATFLVAVCLIATVIINFLFNRLDKKYT</sequence>
<feature type="transmembrane region" description="Helical" evidence="7">
    <location>
        <begin position="76"/>
        <end position="97"/>
    </location>
</feature>
<keyword evidence="4 7" id="KW-0812">Transmembrane</keyword>
<feature type="domain" description="ABC transmembrane type-1" evidence="8">
    <location>
        <begin position="72"/>
        <end position="288"/>
    </location>
</feature>
<evidence type="ECO:0000256" key="5">
    <source>
        <dbReference type="ARBA" id="ARBA00022989"/>
    </source>
</evidence>
<evidence type="ECO:0000256" key="3">
    <source>
        <dbReference type="ARBA" id="ARBA00022475"/>
    </source>
</evidence>
<keyword evidence="2 7" id="KW-0813">Transport</keyword>
<keyword evidence="5 7" id="KW-1133">Transmembrane helix</keyword>
<evidence type="ECO:0000256" key="4">
    <source>
        <dbReference type="ARBA" id="ARBA00022692"/>
    </source>
</evidence>
<dbReference type="CDD" id="cd06261">
    <property type="entry name" value="TM_PBP2"/>
    <property type="match status" value="1"/>
</dbReference>
<dbReference type="PANTHER" id="PTHR30193:SF37">
    <property type="entry name" value="INNER MEMBRANE ABC TRANSPORTER PERMEASE PROTEIN YCJO"/>
    <property type="match status" value="1"/>
</dbReference>
<feature type="transmembrane region" description="Helical" evidence="7">
    <location>
        <begin position="12"/>
        <end position="35"/>
    </location>
</feature>
<comment type="subcellular location">
    <subcellularLocation>
        <location evidence="1 7">Cell membrane</location>
        <topology evidence="1 7">Multi-pass membrane protein</topology>
    </subcellularLocation>
</comment>
<gene>
    <name evidence="9" type="ORF">PAT3040_03892</name>
</gene>
<evidence type="ECO:0000256" key="2">
    <source>
        <dbReference type="ARBA" id="ARBA00022448"/>
    </source>
</evidence>
<dbReference type="SUPFAM" id="SSF161098">
    <property type="entry name" value="MetI-like"/>
    <property type="match status" value="1"/>
</dbReference>
<evidence type="ECO:0000313" key="9">
    <source>
        <dbReference type="EMBL" id="GBG09251.1"/>
    </source>
</evidence>
<feature type="transmembrane region" description="Helical" evidence="7">
    <location>
        <begin position="210"/>
        <end position="232"/>
    </location>
</feature>
<dbReference type="InterPro" id="IPR000515">
    <property type="entry name" value="MetI-like"/>
</dbReference>
<comment type="similarity">
    <text evidence="7">Belongs to the binding-protein-dependent transport system permease family.</text>
</comment>
<proteinExistence type="inferred from homology"/>
<dbReference type="Proteomes" id="UP000245202">
    <property type="component" value="Unassembled WGS sequence"/>
</dbReference>
<evidence type="ECO:0000313" key="10">
    <source>
        <dbReference type="Proteomes" id="UP000245202"/>
    </source>
</evidence>
<feature type="transmembrane region" description="Helical" evidence="7">
    <location>
        <begin position="161"/>
        <end position="180"/>
    </location>
</feature>
<evidence type="ECO:0000256" key="6">
    <source>
        <dbReference type="ARBA" id="ARBA00023136"/>
    </source>
</evidence>
<dbReference type="PROSITE" id="PS50928">
    <property type="entry name" value="ABC_TM1"/>
    <property type="match status" value="1"/>
</dbReference>
<comment type="caution">
    <text evidence="9">The sequence shown here is derived from an EMBL/GenBank/DDBJ whole genome shotgun (WGS) entry which is preliminary data.</text>
</comment>
<keyword evidence="10" id="KW-1185">Reference proteome</keyword>
<keyword evidence="3" id="KW-1003">Cell membrane</keyword>
<keyword evidence="6 7" id="KW-0472">Membrane</keyword>
<dbReference type="GO" id="GO:0005886">
    <property type="term" value="C:plasma membrane"/>
    <property type="evidence" value="ECO:0007669"/>
    <property type="project" value="UniProtKB-SubCell"/>
</dbReference>
<dbReference type="Gene3D" id="1.10.3720.10">
    <property type="entry name" value="MetI-like"/>
    <property type="match status" value="1"/>
</dbReference>
<reference evidence="9 10" key="1">
    <citation type="submission" date="2017-08" db="EMBL/GenBank/DDBJ databases">
        <title>Substantial Increase in Enzyme Production by Combined Drug-Resistance Mutations in Paenibacillus agaridevorans.</title>
        <authorList>
            <person name="Tanaka Y."/>
            <person name="Funane K."/>
            <person name="Hosaka T."/>
            <person name="Shiwa Y."/>
            <person name="Fujita N."/>
            <person name="Miyazaki T."/>
            <person name="Yoshikawa H."/>
            <person name="Murakami K."/>
            <person name="Kasahara K."/>
            <person name="Inaoka T."/>
            <person name="Hiraga Y."/>
            <person name="Ochi K."/>
        </authorList>
    </citation>
    <scope>NUCLEOTIDE SEQUENCE [LARGE SCALE GENOMIC DNA]</scope>
    <source>
        <strain evidence="9 10">T-3040</strain>
    </source>
</reference>
<dbReference type="InterPro" id="IPR035906">
    <property type="entry name" value="MetI-like_sf"/>
</dbReference>
<name>A0A2R5F0S2_9BACL</name>
<dbReference type="PANTHER" id="PTHR30193">
    <property type="entry name" value="ABC TRANSPORTER PERMEASE PROTEIN"/>
    <property type="match status" value="1"/>
</dbReference>